<dbReference type="EMBL" id="KN837419">
    <property type="protein sequence ID" value="KIJ25359.1"/>
    <property type="molecule type" value="Genomic_DNA"/>
</dbReference>
<accession>A0A0C9TU26</accession>
<gene>
    <name evidence="2" type="ORF">M422DRAFT_255891</name>
    <name evidence="1" type="ORF">M422DRAFT_273683</name>
</gene>
<dbReference type="AlphaFoldDB" id="A0A0C9TU26"/>
<proteinExistence type="predicted"/>
<dbReference type="Proteomes" id="UP000054279">
    <property type="component" value="Unassembled WGS sequence"/>
</dbReference>
<evidence type="ECO:0000313" key="2">
    <source>
        <dbReference type="EMBL" id="KIJ41045.1"/>
    </source>
</evidence>
<keyword evidence="3" id="KW-1185">Reference proteome</keyword>
<evidence type="ECO:0000313" key="3">
    <source>
        <dbReference type="Proteomes" id="UP000054279"/>
    </source>
</evidence>
<dbReference type="EMBL" id="KN837139">
    <property type="protein sequence ID" value="KIJ41045.1"/>
    <property type="molecule type" value="Genomic_DNA"/>
</dbReference>
<organism evidence="1 3">
    <name type="scientific">Sphaerobolus stellatus (strain SS14)</name>
    <dbReference type="NCBI Taxonomy" id="990650"/>
    <lineage>
        <taxon>Eukaryota</taxon>
        <taxon>Fungi</taxon>
        <taxon>Dikarya</taxon>
        <taxon>Basidiomycota</taxon>
        <taxon>Agaricomycotina</taxon>
        <taxon>Agaricomycetes</taxon>
        <taxon>Phallomycetidae</taxon>
        <taxon>Geastrales</taxon>
        <taxon>Sphaerobolaceae</taxon>
        <taxon>Sphaerobolus</taxon>
    </lineage>
</organism>
<dbReference type="HOGENOM" id="CLU_1971898_0_0_1"/>
<sequence length="127" mass="14657">MTLSTSACHLRRHPHREKHCNWCTPDLRPPSYLASITSGSAPITMITRATISTTQESWLLLLLLKLPIDCLLSSLRHLPIISYLHMICIFIIRPNSRRKPNELRQDRMNCVIPLQLDQNFTLLDTDI</sequence>
<name>A0A0C9TU26_SPHS4</name>
<evidence type="ECO:0000313" key="1">
    <source>
        <dbReference type="EMBL" id="KIJ25359.1"/>
    </source>
</evidence>
<protein>
    <submittedName>
        <fullName evidence="1">Uncharacterized protein</fullName>
    </submittedName>
</protein>
<reference evidence="1 3" key="1">
    <citation type="submission" date="2014-06" db="EMBL/GenBank/DDBJ databases">
        <title>Evolutionary Origins and Diversification of the Mycorrhizal Mutualists.</title>
        <authorList>
            <consortium name="DOE Joint Genome Institute"/>
            <consortium name="Mycorrhizal Genomics Consortium"/>
            <person name="Kohler A."/>
            <person name="Kuo A."/>
            <person name="Nagy L.G."/>
            <person name="Floudas D."/>
            <person name="Copeland A."/>
            <person name="Barry K.W."/>
            <person name="Cichocki N."/>
            <person name="Veneault-Fourrey C."/>
            <person name="LaButti K."/>
            <person name="Lindquist E.A."/>
            <person name="Lipzen A."/>
            <person name="Lundell T."/>
            <person name="Morin E."/>
            <person name="Murat C."/>
            <person name="Riley R."/>
            <person name="Ohm R."/>
            <person name="Sun H."/>
            <person name="Tunlid A."/>
            <person name="Henrissat B."/>
            <person name="Grigoriev I.V."/>
            <person name="Hibbett D.S."/>
            <person name="Martin F."/>
        </authorList>
    </citation>
    <scope>NUCLEOTIDE SEQUENCE [LARGE SCALE GENOMIC DNA]</scope>
    <source>
        <strain evidence="1 3">SS14</strain>
    </source>
</reference>